<dbReference type="EnsemblPlants" id="TuG1812G0400003987.01.T03">
    <property type="protein sequence ID" value="TuG1812G0400003987.01.T03"/>
    <property type="gene ID" value="TuG1812G0400003987.01"/>
</dbReference>
<evidence type="ECO:0008006" key="4">
    <source>
        <dbReference type="Google" id="ProtNLM"/>
    </source>
</evidence>
<accession>A0A8R7Q7F5</accession>
<organism evidence="2 3">
    <name type="scientific">Triticum urartu</name>
    <name type="common">Red wild einkorn</name>
    <name type="synonym">Crithodium urartu</name>
    <dbReference type="NCBI Taxonomy" id="4572"/>
    <lineage>
        <taxon>Eukaryota</taxon>
        <taxon>Viridiplantae</taxon>
        <taxon>Streptophyta</taxon>
        <taxon>Embryophyta</taxon>
        <taxon>Tracheophyta</taxon>
        <taxon>Spermatophyta</taxon>
        <taxon>Magnoliopsida</taxon>
        <taxon>Liliopsida</taxon>
        <taxon>Poales</taxon>
        <taxon>Poaceae</taxon>
        <taxon>BOP clade</taxon>
        <taxon>Pooideae</taxon>
        <taxon>Triticodae</taxon>
        <taxon>Triticeae</taxon>
        <taxon>Triticinae</taxon>
        <taxon>Triticum</taxon>
    </lineage>
</organism>
<keyword evidence="3" id="KW-1185">Reference proteome</keyword>
<keyword evidence="1" id="KW-0472">Membrane</keyword>
<reference evidence="2" key="2">
    <citation type="submission" date="2018-03" db="EMBL/GenBank/DDBJ databases">
        <title>The Triticum urartu genome reveals the dynamic nature of wheat genome evolution.</title>
        <authorList>
            <person name="Ling H."/>
            <person name="Ma B."/>
            <person name="Shi X."/>
            <person name="Liu H."/>
            <person name="Dong L."/>
            <person name="Sun H."/>
            <person name="Cao Y."/>
            <person name="Gao Q."/>
            <person name="Zheng S."/>
            <person name="Li Y."/>
            <person name="Yu Y."/>
            <person name="Du H."/>
            <person name="Qi M."/>
            <person name="Li Y."/>
            <person name="Yu H."/>
            <person name="Cui Y."/>
            <person name="Wang N."/>
            <person name="Chen C."/>
            <person name="Wu H."/>
            <person name="Zhao Y."/>
            <person name="Zhang J."/>
            <person name="Li Y."/>
            <person name="Zhou W."/>
            <person name="Zhang B."/>
            <person name="Hu W."/>
            <person name="Eijk M."/>
            <person name="Tang J."/>
            <person name="Witsenboer H."/>
            <person name="Zhao S."/>
            <person name="Li Z."/>
            <person name="Zhang A."/>
            <person name="Wang D."/>
            <person name="Liang C."/>
        </authorList>
    </citation>
    <scope>NUCLEOTIDE SEQUENCE [LARGE SCALE GENOMIC DNA]</scope>
    <source>
        <strain evidence="2">cv. G1812</strain>
    </source>
</reference>
<dbReference type="AlphaFoldDB" id="A0A8R7Q7F5"/>
<keyword evidence="1" id="KW-0812">Transmembrane</keyword>
<protein>
    <recommendedName>
        <fullName evidence="4">Transmembrane protein</fullName>
    </recommendedName>
</protein>
<evidence type="ECO:0000313" key="2">
    <source>
        <dbReference type="EnsemblPlants" id="TuG1812G0400003987.01.T03"/>
    </source>
</evidence>
<feature type="transmembrane region" description="Helical" evidence="1">
    <location>
        <begin position="12"/>
        <end position="30"/>
    </location>
</feature>
<evidence type="ECO:0000313" key="3">
    <source>
        <dbReference type="Proteomes" id="UP000015106"/>
    </source>
</evidence>
<reference evidence="3" key="1">
    <citation type="journal article" date="2013" name="Nature">
        <title>Draft genome of the wheat A-genome progenitor Triticum urartu.</title>
        <authorList>
            <person name="Ling H.Q."/>
            <person name="Zhao S."/>
            <person name="Liu D."/>
            <person name="Wang J."/>
            <person name="Sun H."/>
            <person name="Zhang C."/>
            <person name="Fan H."/>
            <person name="Li D."/>
            <person name="Dong L."/>
            <person name="Tao Y."/>
            <person name="Gao C."/>
            <person name="Wu H."/>
            <person name="Li Y."/>
            <person name="Cui Y."/>
            <person name="Guo X."/>
            <person name="Zheng S."/>
            <person name="Wang B."/>
            <person name="Yu K."/>
            <person name="Liang Q."/>
            <person name="Yang W."/>
            <person name="Lou X."/>
            <person name="Chen J."/>
            <person name="Feng M."/>
            <person name="Jian J."/>
            <person name="Zhang X."/>
            <person name="Luo G."/>
            <person name="Jiang Y."/>
            <person name="Liu J."/>
            <person name="Wang Z."/>
            <person name="Sha Y."/>
            <person name="Zhang B."/>
            <person name="Wu H."/>
            <person name="Tang D."/>
            <person name="Shen Q."/>
            <person name="Xue P."/>
            <person name="Zou S."/>
            <person name="Wang X."/>
            <person name="Liu X."/>
            <person name="Wang F."/>
            <person name="Yang Y."/>
            <person name="An X."/>
            <person name="Dong Z."/>
            <person name="Zhang K."/>
            <person name="Zhang X."/>
            <person name="Luo M.C."/>
            <person name="Dvorak J."/>
            <person name="Tong Y."/>
            <person name="Wang J."/>
            <person name="Yang H."/>
            <person name="Li Z."/>
            <person name="Wang D."/>
            <person name="Zhang A."/>
            <person name="Wang J."/>
        </authorList>
    </citation>
    <scope>NUCLEOTIDE SEQUENCE</scope>
    <source>
        <strain evidence="3">cv. G1812</strain>
    </source>
</reference>
<name>A0A8R7Q7F5_TRIUA</name>
<evidence type="ECO:0000256" key="1">
    <source>
        <dbReference type="SAM" id="Phobius"/>
    </source>
</evidence>
<reference evidence="2" key="3">
    <citation type="submission" date="2022-06" db="UniProtKB">
        <authorList>
            <consortium name="EnsemblPlants"/>
        </authorList>
    </citation>
    <scope>IDENTIFICATION</scope>
</reference>
<proteinExistence type="predicted"/>
<dbReference type="Proteomes" id="UP000015106">
    <property type="component" value="Chromosome 4"/>
</dbReference>
<keyword evidence="1" id="KW-1133">Transmembrane helix</keyword>
<sequence>MEIAYKLNTSCYLSIIFYIWCIYWNVLSFLRRLMSTTTHASDDFVHDDLGTLTTTDASDESCFCYFSERIGSRN</sequence>
<dbReference type="Gramene" id="TuG1812G0400003987.01.T03">
    <property type="protein sequence ID" value="TuG1812G0400003987.01.T03"/>
    <property type="gene ID" value="TuG1812G0400003987.01"/>
</dbReference>